<dbReference type="EMBL" id="FNBH01000001">
    <property type="protein sequence ID" value="SDE82857.1"/>
    <property type="molecule type" value="Genomic_DNA"/>
</dbReference>
<sequence>MRKLLFLICAFCFQFFYLQSITLNKVDKINENKDKFFYKTSETSKSEFLGEILVNGFSNDDVKMFGEIYKKAKQVGANTFSLKPIESVDGTFQKFDPAYYILNLYYTKTDDISSEENVAYLVSSSDKKQKINIDNKTLEMQPRHYLKIKLVDNEVLTVSTRKLLGSTVKLAGKSGQQALYFSLSNFKIRSNDSIYGGVNLKSADITGLEKSFGMFLTTIYSEQKND</sequence>
<dbReference type="STRING" id="454006.SAMN05421825_0323"/>
<accession>A0A1G7G437</accession>
<proteinExistence type="predicted"/>
<dbReference type="RefSeq" id="WP_089870832.1">
    <property type="nucleotide sequence ID" value="NZ_FNBH01000001.1"/>
</dbReference>
<dbReference type="Proteomes" id="UP000199203">
    <property type="component" value="Unassembled WGS sequence"/>
</dbReference>
<protein>
    <recommendedName>
        <fullName evidence="3">Molecular chaperone GroES</fullName>
    </recommendedName>
</protein>
<evidence type="ECO:0008006" key="3">
    <source>
        <dbReference type="Google" id="ProtNLM"/>
    </source>
</evidence>
<dbReference type="OrthoDB" id="1441565at2"/>
<dbReference type="AlphaFoldDB" id="A0A1G7G437"/>
<evidence type="ECO:0000313" key="2">
    <source>
        <dbReference type="Proteomes" id="UP000199203"/>
    </source>
</evidence>
<reference evidence="2" key="1">
    <citation type="submission" date="2016-10" db="EMBL/GenBank/DDBJ databases">
        <authorList>
            <person name="Varghese N."/>
            <person name="Submissions S."/>
        </authorList>
    </citation>
    <scope>NUCLEOTIDE SEQUENCE [LARGE SCALE GENOMIC DNA]</scope>
    <source>
        <strain evidence="2">DSM 19684</strain>
    </source>
</reference>
<organism evidence="1 2">
    <name type="scientific">Epilithonimonas hungarica</name>
    <dbReference type="NCBI Taxonomy" id="454006"/>
    <lineage>
        <taxon>Bacteria</taxon>
        <taxon>Pseudomonadati</taxon>
        <taxon>Bacteroidota</taxon>
        <taxon>Flavobacteriia</taxon>
        <taxon>Flavobacteriales</taxon>
        <taxon>Weeksellaceae</taxon>
        <taxon>Chryseobacterium group</taxon>
        <taxon>Epilithonimonas</taxon>
    </lineage>
</organism>
<gene>
    <name evidence="1" type="ORF">SAMN05421825_0323</name>
</gene>
<evidence type="ECO:0000313" key="1">
    <source>
        <dbReference type="EMBL" id="SDE82857.1"/>
    </source>
</evidence>
<name>A0A1G7G437_9FLAO</name>
<keyword evidence="2" id="KW-1185">Reference proteome</keyword>